<dbReference type="EMBL" id="JACEIK010003150">
    <property type="protein sequence ID" value="MCD9640558.1"/>
    <property type="molecule type" value="Genomic_DNA"/>
</dbReference>
<accession>A0ABS8V0B7</accession>
<comment type="caution">
    <text evidence="1">The sequence shown here is derived from an EMBL/GenBank/DDBJ whole genome shotgun (WGS) entry which is preliminary data.</text>
</comment>
<gene>
    <name evidence="1" type="ORF">HAX54_025926</name>
</gene>
<sequence length="256" mass="29336">MPKIVGRIPSDVPWKSFIEILCCTKQRECREVFQCGDSDGGKLLELQEVLSSNRNLECSEESSDNAVVSMDVTLLQKFSEALLDSISFIWKKIDENHWFTPGCFLYLLERFLILVSQYQERSSLLNLRQDGLSLSSLKPKNFRHAISPKFLEEFYDSILLMVQYFIYDKAGTVEWLERSNINFNLYYKQMVLRLVLILCLLCELRKLATNCSREDILSLLLPAETGSSIVHTTNVPGLMPDPSANFSLHCGDESLE</sequence>
<evidence type="ECO:0000313" key="1">
    <source>
        <dbReference type="EMBL" id="MCD9640558.1"/>
    </source>
</evidence>
<protein>
    <submittedName>
        <fullName evidence="1">Uncharacterized protein</fullName>
    </submittedName>
</protein>
<name>A0ABS8V0B7_DATST</name>
<dbReference type="InterPro" id="IPR039904">
    <property type="entry name" value="TRANK1"/>
</dbReference>
<dbReference type="PANTHER" id="PTHR21529:SF10">
    <property type="entry name" value="UVRD-LIKE HELICASE ATP-BINDING DOMAIN-CONTAINING PROTEIN"/>
    <property type="match status" value="1"/>
</dbReference>
<reference evidence="1 2" key="1">
    <citation type="journal article" date="2021" name="BMC Genomics">
        <title>Datura genome reveals duplications of psychoactive alkaloid biosynthetic genes and high mutation rate following tissue culture.</title>
        <authorList>
            <person name="Rajewski A."/>
            <person name="Carter-House D."/>
            <person name="Stajich J."/>
            <person name="Litt A."/>
        </authorList>
    </citation>
    <scope>NUCLEOTIDE SEQUENCE [LARGE SCALE GENOMIC DNA]</scope>
    <source>
        <strain evidence="1">AR-01</strain>
    </source>
</reference>
<dbReference type="PROSITE" id="PS00018">
    <property type="entry name" value="EF_HAND_1"/>
    <property type="match status" value="1"/>
</dbReference>
<evidence type="ECO:0000313" key="2">
    <source>
        <dbReference type="Proteomes" id="UP000823775"/>
    </source>
</evidence>
<dbReference type="PANTHER" id="PTHR21529">
    <property type="entry name" value="MAMMARY TURMOR VIRUS RECEPTOR HOMOLOG 1, 2 MTVR1, 2"/>
    <property type="match status" value="1"/>
</dbReference>
<organism evidence="1 2">
    <name type="scientific">Datura stramonium</name>
    <name type="common">Jimsonweed</name>
    <name type="synonym">Common thornapple</name>
    <dbReference type="NCBI Taxonomy" id="4076"/>
    <lineage>
        <taxon>Eukaryota</taxon>
        <taxon>Viridiplantae</taxon>
        <taxon>Streptophyta</taxon>
        <taxon>Embryophyta</taxon>
        <taxon>Tracheophyta</taxon>
        <taxon>Spermatophyta</taxon>
        <taxon>Magnoliopsida</taxon>
        <taxon>eudicotyledons</taxon>
        <taxon>Gunneridae</taxon>
        <taxon>Pentapetalae</taxon>
        <taxon>asterids</taxon>
        <taxon>lamiids</taxon>
        <taxon>Solanales</taxon>
        <taxon>Solanaceae</taxon>
        <taxon>Solanoideae</taxon>
        <taxon>Datureae</taxon>
        <taxon>Datura</taxon>
    </lineage>
</organism>
<dbReference type="InterPro" id="IPR018247">
    <property type="entry name" value="EF_Hand_1_Ca_BS"/>
</dbReference>
<keyword evidence="2" id="KW-1185">Reference proteome</keyword>
<dbReference type="Proteomes" id="UP000823775">
    <property type="component" value="Unassembled WGS sequence"/>
</dbReference>
<proteinExistence type="predicted"/>